<dbReference type="EMBL" id="LR746267">
    <property type="protein sequence ID" value="CAA7395491.1"/>
    <property type="molecule type" value="Genomic_DNA"/>
</dbReference>
<protein>
    <submittedName>
        <fullName evidence="6">Uncharacterized protein</fullName>
    </submittedName>
</protein>
<dbReference type="GO" id="GO:0045036">
    <property type="term" value="P:protein targeting to chloroplast"/>
    <property type="evidence" value="ECO:0007669"/>
    <property type="project" value="TreeGrafter"/>
</dbReference>
<evidence type="ECO:0000313" key="6">
    <source>
        <dbReference type="EMBL" id="CAA7395491.1"/>
    </source>
</evidence>
<keyword evidence="7" id="KW-1185">Reference proteome</keyword>
<proteinExistence type="predicted"/>
<dbReference type="AlphaFoldDB" id="A0A7I8KCQ7"/>
<dbReference type="Pfam" id="PF02466">
    <property type="entry name" value="Tim17"/>
    <property type="match status" value="1"/>
</dbReference>
<evidence type="ECO:0000313" key="7">
    <source>
        <dbReference type="Proteomes" id="UP000663760"/>
    </source>
</evidence>
<evidence type="ECO:0000256" key="3">
    <source>
        <dbReference type="ARBA" id="ARBA00022989"/>
    </source>
</evidence>
<dbReference type="GO" id="GO:0042721">
    <property type="term" value="C:TIM22 mitochondrial import inner membrane insertion complex"/>
    <property type="evidence" value="ECO:0007669"/>
    <property type="project" value="InterPro"/>
</dbReference>
<dbReference type="GO" id="GO:0045039">
    <property type="term" value="P:protein insertion into mitochondrial inner membrane"/>
    <property type="evidence" value="ECO:0007669"/>
    <property type="project" value="InterPro"/>
</dbReference>
<reference evidence="6" key="1">
    <citation type="submission" date="2020-02" db="EMBL/GenBank/DDBJ databases">
        <authorList>
            <person name="Scholz U."/>
            <person name="Mascher M."/>
            <person name="Fiebig A."/>
        </authorList>
    </citation>
    <scope>NUCLEOTIDE SEQUENCE</scope>
</reference>
<dbReference type="InterPro" id="IPR039175">
    <property type="entry name" value="TIM22"/>
</dbReference>
<dbReference type="GO" id="GO:0009941">
    <property type="term" value="C:chloroplast envelope"/>
    <property type="evidence" value="ECO:0007669"/>
    <property type="project" value="TreeGrafter"/>
</dbReference>
<evidence type="ECO:0000256" key="4">
    <source>
        <dbReference type="ARBA" id="ARBA00023136"/>
    </source>
</evidence>
<name>A0A7I8KCQ7_SPIIN</name>
<sequence length="211" mass="21626">MAADGMTGVPPDPSVDADGEDATGSREPAVEVQIADRAQSAAVCAGRAFGESIAGGFMGSVFGYGTGLFAHKHGFKGSLADAGSSAKTFAVLSGVHSLAVCLLKLLRGKDDEINAGIAGCCTGLALSCPGAPQAMLQSCITFGAFSWIFEKINKQQAALALPFSPENAVGSRSQAVLPPFSLALPLHVAEGFSLLCQSREKKTTRGAHRRA</sequence>
<feature type="region of interest" description="Disordered" evidence="5">
    <location>
        <begin position="1"/>
        <end position="28"/>
    </location>
</feature>
<dbReference type="PANTHER" id="PTHR14110">
    <property type="entry name" value="MITOCHONDRIAL IMPORT INNER MEMBRANE TRANSLOCASE SUBUNIT TIM22"/>
    <property type="match status" value="1"/>
</dbReference>
<keyword evidence="2" id="KW-0812">Transmembrane</keyword>
<dbReference type="OrthoDB" id="1913277at2759"/>
<accession>A0A7I8KCQ7</accession>
<evidence type="ECO:0000256" key="5">
    <source>
        <dbReference type="SAM" id="MobiDB-lite"/>
    </source>
</evidence>
<dbReference type="GO" id="GO:0008320">
    <property type="term" value="F:protein transmembrane transporter activity"/>
    <property type="evidence" value="ECO:0007669"/>
    <property type="project" value="TreeGrafter"/>
</dbReference>
<comment type="subcellular location">
    <subcellularLocation>
        <location evidence="1">Membrane</location>
        <topology evidence="1">Multi-pass membrane protein</topology>
    </subcellularLocation>
</comment>
<evidence type="ECO:0000256" key="2">
    <source>
        <dbReference type="ARBA" id="ARBA00022692"/>
    </source>
</evidence>
<keyword evidence="4" id="KW-0472">Membrane</keyword>
<evidence type="ECO:0000256" key="1">
    <source>
        <dbReference type="ARBA" id="ARBA00004141"/>
    </source>
</evidence>
<dbReference type="Proteomes" id="UP000663760">
    <property type="component" value="Chromosome 4"/>
</dbReference>
<gene>
    <name evidence="6" type="ORF">SI8410_04006152</name>
</gene>
<dbReference type="PANTHER" id="PTHR14110:SF1">
    <property type="entry name" value="CHLOROPLASTIC IMPORT INNER MEMBRANE TRANSLOCASE SUBUNIT TIM22-2-RELATED"/>
    <property type="match status" value="1"/>
</dbReference>
<organism evidence="6 7">
    <name type="scientific">Spirodela intermedia</name>
    <name type="common">Intermediate duckweed</name>
    <dbReference type="NCBI Taxonomy" id="51605"/>
    <lineage>
        <taxon>Eukaryota</taxon>
        <taxon>Viridiplantae</taxon>
        <taxon>Streptophyta</taxon>
        <taxon>Embryophyta</taxon>
        <taxon>Tracheophyta</taxon>
        <taxon>Spermatophyta</taxon>
        <taxon>Magnoliopsida</taxon>
        <taxon>Liliopsida</taxon>
        <taxon>Araceae</taxon>
        <taxon>Lemnoideae</taxon>
        <taxon>Spirodela</taxon>
    </lineage>
</organism>
<keyword evidence="3" id="KW-1133">Transmembrane helix</keyword>